<dbReference type="GO" id="GO:0004674">
    <property type="term" value="F:protein serine/threonine kinase activity"/>
    <property type="evidence" value="ECO:0007669"/>
    <property type="project" value="UniProtKB-KW"/>
</dbReference>
<keyword evidence="3" id="KW-0808">Transferase</keyword>
<comment type="catalytic activity">
    <reaction evidence="8">
        <text>L-threonyl-[protein] + ATP = O-phospho-L-threonyl-[protein] + ADP + H(+)</text>
        <dbReference type="Rhea" id="RHEA:46608"/>
        <dbReference type="Rhea" id="RHEA-COMP:11060"/>
        <dbReference type="Rhea" id="RHEA-COMP:11605"/>
        <dbReference type="ChEBI" id="CHEBI:15378"/>
        <dbReference type="ChEBI" id="CHEBI:30013"/>
        <dbReference type="ChEBI" id="CHEBI:30616"/>
        <dbReference type="ChEBI" id="CHEBI:61977"/>
        <dbReference type="ChEBI" id="CHEBI:456216"/>
        <dbReference type="EC" id="2.7.11.1"/>
    </reaction>
</comment>
<dbReference type="Pfam" id="PF03793">
    <property type="entry name" value="PASTA"/>
    <property type="match status" value="2"/>
</dbReference>
<feature type="domain" description="Protein kinase" evidence="12">
    <location>
        <begin position="12"/>
        <end position="280"/>
    </location>
</feature>
<dbReference type="Gene3D" id="1.10.510.10">
    <property type="entry name" value="Transferase(Phosphotransferase) domain 1"/>
    <property type="match status" value="1"/>
</dbReference>
<proteinExistence type="predicted"/>
<keyword evidence="11" id="KW-1133">Transmembrane helix</keyword>
<keyword evidence="6 14" id="KW-0418">Kinase</keyword>
<dbReference type="Gene3D" id="3.30.10.20">
    <property type="match status" value="2"/>
</dbReference>
<keyword evidence="7 10" id="KW-0067">ATP-binding</keyword>
<gene>
    <name evidence="14" type="ORF">EV379_3318</name>
</gene>
<keyword evidence="5 10" id="KW-0547">Nucleotide-binding</keyword>
<evidence type="ECO:0000313" key="14">
    <source>
        <dbReference type="EMBL" id="RZU66945.1"/>
    </source>
</evidence>
<keyword evidence="4" id="KW-0677">Repeat</keyword>
<evidence type="ECO:0000259" key="13">
    <source>
        <dbReference type="PROSITE" id="PS51178"/>
    </source>
</evidence>
<evidence type="ECO:0000256" key="7">
    <source>
        <dbReference type="ARBA" id="ARBA00022840"/>
    </source>
</evidence>
<evidence type="ECO:0000256" key="8">
    <source>
        <dbReference type="ARBA" id="ARBA00047899"/>
    </source>
</evidence>
<dbReference type="SUPFAM" id="SSF56112">
    <property type="entry name" value="Protein kinase-like (PK-like)"/>
    <property type="match status" value="1"/>
</dbReference>
<comment type="caution">
    <text evidence="14">The sequence shown here is derived from an EMBL/GenBank/DDBJ whole genome shotgun (WGS) entry which is preliminary data.</text>
</comment>
<feature type="binding site" evidence="10">
    <location>
        <position position="41"/>
    </location>
    <ligand>
        <name>ATP</name>
        <dbReference type="ChEBI" id="CHEBI:30616"/>
    </ligand>
</feature>
<reference evidence="14 15" key="1">
    <citation type="submission" date="2019-02" db="EMBL/GenBank/DDBJ databases">
        <title>Sequencing the genomes of 1000 actinobacteria strains.</title>
        <authorList>
            <person name="Klenk H.-P."/>
        </authorList>
    </citation>
    <scope>NUCLEOTIDE SEQUENCE [LARGE SCALE GENOMIC DNA]</scope>
    <source>
        <strain evidence="14 15">DSM 18319</strain>
    </source>
</reference>
<name>A0A4Q8AS34_9MICO</name>
<dbReference type="GO" id="GO:0005524">
    <property type="term" value="F:ATP binding"/>
    <property type="evidence" value="ECO:0007669"/>
    <property type="project" value="UniProtKB-UniRule"/>
</dbReference>
<dbReference type="Gene3D" id="3.30.200.20">
    <property type="entry name" value="Phosphorylase Kinase, domain 1"/>
    <property type="match status" value="1"/>
</dbReference>
<dbReference type="SMART" id="SM00220">
    <property type="entry name" value="S_TKc"/>
    <property type="match status" value="1"/>
</dbReference>
<dbReference type="InterPro" id="IPR000719">
    <property type="entry name" value="Prot_kinase_dom"/>
</dbReference>
<dbReference type="InterPro" id="IPR017441">
    <property type="entry name" value="Protein_kinase_ATP_BS"/>
</dbReference>
<dbReference type="InterPro" id="IPR008271">
    <property type="entry name" value="Ser/Thr_kinase_AS"/>
</dbReference>
<dbReference type="PROSITE" id="PS50011">
    <property type="entry name" value="PROTEIN_KINASE_DOM"/>
    <property type="match status" value="1"/>
</dbReference>
<dbReference type="NCBIfam" id="NF033483">
    <property type="entry name" value="PknB_PASTA_kin"/>
    <property type="match status" value="1"/>
</dbReference>
<dbReference type="CDD" id="cd06577">
    <property type="entry name" value="PASTA_pknB"/>
    <property type="match status" value="2"/>
</dbReference>
<dbReference type="EC" id="2.7.11.1" evidence="1"/>
<evidence type="ECO:0000256" key="5">
    <source>
        <dbReference type="ARBA" id="ARBA00022741"/>
    </source>
</evidence>
<feature type="domain" description="PASTA" evidence="13">
    <location>
        <begin position="363"/>
        <end position="429"/>
    </location>
</feature>
<sequence length="565" mass="59854">MSEEGRLIAGRYQVGDLIGRGGMSDVHRGTDSRLGRTVAIKLLKPSLASDPAFRTRFRQEAQAAARMAHPTIVRVFDAGEETITDANGHESQLPFIVMEYVDGTLLKDLIKQGPLSSAEAVRILDGVLTALEYSHRAGVVHRDIKPGNIMITRNGQVKVMDFGIARAISDSSTTVAQTTAILGTASYFSPEQAKGEIVDARTDLYSTGVVLFEMLTSRPPFRGDTPVAIAYQHVSETAPKPSSFNPQVSPALDVVVARAMTKDREQRYQSAAEFRADLDLAGAGQVPIHRAPDSSATSLFSQDPHSISGSELALKQLSEDTNMVRTQRRPPALWIWAGVLSVIVIVITVMIWVLNLNTETELPPTSREVPVLTGLSFAEAQEALAGLELQSVEAREASSTVPVDQVIRTMPAAGGIVSPETMITVYVSSGKVVIPIPDVANLSIADAEAKLGEAGFVLGLTTKQNSPTIAADVVLETDPAGGASAHEGDTVNLTVSSGLVTLPDLTSQTLSAATSILAGPDLQLTAEPVPDPACAAQPGDPITHQSLVGDVPQRSTVQLSYCSGD</sequence>
<dbReference type="AlphaFoldDB" id="A0A4Q8AS34"/>
<organism evidence="14 15">
    <name type="scientific">Microterricola gilva</name>
    <dbReference type="NCBI Taxonomy" id="393267"/>
    <lineage>
        <taxon>Bacteria</taxon>
        <taxon>Bacillati</taxon>
        <taxon>Actinomycetota</taxon>
        <taxon>Actinomycetes</taxon>
        <taxon>Micrococcales</taxon>
        <taxon>Microbacteriaceae</taxon>
        <taxon>Microterricola</taxon>
    </lineage>
</organism>
<dbReference type="Proteomes" id="UP000291483">
    <property type="component" value="Unassembled WGS sequence"/>
</dbReference>
<feature type="domain" description="PASTA" evidence="13">
    <location>
        <begin position="430"/>
        <end position="497"/>
    </location>
</feature>
<dbReference type="RefSeq" id="WP_130507068.1">
    <property type="nucleotide sequence ID" value="NZ_SHLC01000001.1"/>
</dbReference>
<dbReference type="EMBL" id="SHLC01000001">
    <property type="protein sequence ID" value="RZU66945.1"/>
    <property type="molecule type" value="Genomic_DNA"/>
</dbReference>
<evidence type="ECO:0000256" key="3">
    <source>
        <dbReference type="ARBA" id="ARBA00022679"/>
    </source>
</evidence>
<dbReference type="InterPro" id="IPR005543">
    <property type="entry name" value="PASTA_dom"/>
</dbReference>
<dbReference type="SMART" id="SM00740">
    <property type="entry name" value="PASTA"/>
    <property type="match status" value="2"/>
</dbReference>
<keyword evidence="2" id="KW-0723">Serine/threonine-protein kinase</keyword>
<feature type="transmembrane region" description="Helical" evidence="11">
    <location>
        <begin position="333"/>
        <end position="354"/>
    </location>
</feature>
<evidence type="ECO:0000256" key="9">
    <source>
        <dbReference type="ARBA" id="ARBA00048679"/>
    </source>
</evidence>
<evidence type="ECO:0000256" key="6">
    <source>
        <dbReference type="ARBA" id="ARBA00022777"/>
    </source>
</evidence>
<dbReference type="OrthoDB" id="9762169at2"/>
<evidence type="ECO:0000256" key="10">
    <source>
        <dbReference type="PROSITE-ProRule" id="PRU10141"/>
    </source>
</evidence>
<dbReference type="GO" id="GO:0045717">
    <property type="term" value="P:negative regulation of fatty acid biosynthetic process"/>
    <property type="evidence" value="ECO:0007669"/>
    <property type="project" value="UniProtKB-ARBA"/>
</dbReference>
<evidence type="ECO:0000256" key="2">
    <source>
        <dbReference type="ARBA" id="ARBA00022527"/>
    </source>
</evidence>
<keyword evidence="11" id="KW-0472">Membrane</keyword>
<evidence type="ECO:0000313" key="15">
    <source>
        <dbReference type="Proteomes" id="UP000291483"/>
    </source>
</evidence>
<dbReference type="PANTHER" id="PTHR43289">
    <property type="entry name" value="MITOGEN-ACTIVATED PROTEIN KINASE KINASE KINASE 20-RELATED"/>
    <property type="match status" value="1"/>
</dbReference>
<dbReference type="PANTHER" id="PTHR43289:SF6">
    <property type="entry name" value="SERINE_THREONINE-PROTEIN KINASE NEKL-3"/>
    <property type="match status" value="1"/>
</dbReference>
<comment type="catalytic activity">
    <reaction evidence="9">
        <text>L-seryl-[protein] + ATP = O-phospho-L-seryl-[protein] + ADP + H(+)</text>
        <dbReference type="Rhea" id="RHEA:17989"/>
        <dbReference type="Rhea" id="RHEA-COMP:9863"/>
        <dbReference type="Rhea" id="RHEA-COMP:11604"/>
        <dbReference type="ChEBI" id="CHEBI:15378"/>
        <dbReference type="ChEBI" id="CHEBI:29999"/>
        <dbReference type="ChEBI" id="CHEBI:30616"/>
        <dbReference type="ChEBI" id="CHEBI:83421"/>
        <dbReference type="ChEBI" id="CHEBI:456216"/>
        <dbReference type="EC" id="2.7.11.1"/>
    </reaction>
</comment>
<evidence type="ECO:0000256" key="11">
    <source>
        <dbReference type="SAM" id="Phobius"/>
    </source>
</evidence>
<dbReference type="Pfam" id="PF00069">
    <property type="entry name" value="Pkinase"/>
    <property type="match status" value="1"/>
</dbReference>
<evidence type="ECO:0000256" key="4">
    <source>
        <dbReference type="ARBA" id="ARBA00022737"/>
    </source>
</evidence>
<dbReference type="FunFam" id="1.10.510.10:FF:000021">
    <property type="entry name" value="Serine/threonine protein kinase"/>
    <property type="match status" value="1"/>
</dbReference>
<keyword evidence="15" id="KW-1185">Reference proteome</keyword>
<accession>A0A4Q8AS34</accession>
<dbReference type="PROSITE" id="PS00107">
    <property type="entry name" value="PROTEIN_KINASE_ATP"/>
    <property type="match status" value="1"/>
</dbReference>
<evidence type="ECO:0000259" key="12">
    <source>
        <dbReference type="PROSITE" id="PS50011"/>
    </source>
</evidence>
<keyword evidence="11" id="KW-0812">Transmembrane</keyword>
<dbReference type="InterPro" id="IPR011009">
    <property type="entry name" value="Kinase-like_dom_sf"/>
</dbReference>
<dbReference type="PROSITE" id="PS51178">
    <property type="entry name" value="PASTA"/>
    <property type="match status" value="2"/>
</dbReference>
<evidence type="ECO:0000256" key="1">
    <source>
        <dbReference type="ARBA" id="ARBA00012513"/>
    </source>
</evidence>
<dbReference type="FunFam" id="3.30.200.20:FF:000035">
    <property type="entry name" value="Serine/threonine protein kinase Stk1"/>
    <property type="match status" value="1"/>
</dbReference>
<protein>
    <recommendedName>
        <fullName evidence="1">non-specific serine/threonine protein kinase</fullName>
        <ecNumber evidence="1">2.7.11.1</ecNumber>
    </recommendedName>
</protein>
<dbReference type="CDD" id="cd14014">
    <property type="entry name" value="STKc_PknB_like"/>
    <property type="match status" value="1"/>
</dbReference>
<dbReference type="PROSITE" id="PS00108">
    <property type="entry name" value="PROTEIN_KINASE_ST"/>
    <property type="match status" value="1"/>
</dbReference>